<protein>
    <recommendedName>
        <fullName evidence="5">Anti-sigma-D factor RsdA sigma factor binding region domain-containing protein</fullName>
    </recommendedName>
</protein>
<feature type="compositionally biased region" description="Basic residues" evidence="1">
    <location>
        <begin position="130"/>
        <end position="139"/>
    </location>
</feature>
<feature type="compositionally biased region" description="Low complexity" evidence="1">
    <location>
        <begin position="304"/>
        <end position="313"/>
    </location>
</feature>
<feature type="region of interest" description="Disordered" evidence="1">
    <location>
        <begin position="75"/>
        <end position="152"/>
    </location>
</feature>
<feature type="compositionally biased region" description="Polar residues" evidence="1">
    <location>
        <begin position="80"/>
        <end position="99"/>
    </location>
</feature>
<dbReference type="AlphaFoldDB" id="A0A169RR32"/>
<evidence type="ECO:0000313" key="3">
    <source>
        <dbReference type="EMBL" id="BAU95002.1"/>
    </source>
</evidence>
<keyword evidence="2" id="KW-0812">Transmembrane</keyword>
<evidence type="ECO:0000313" key="4">
    <source>
        <dbReference type="Proteomes" id="UP000218244"/>
    </source>
</evidence>
<accession>A0A169RR32</accession>
<feature type="compositionally biased region" description="Polar residues" evidence="1">
    <location>
        <begin position="140"/>
        <end position="150"/>
    </location>
</feature>
<keyword evidence="4" id="KW-1185">Reference proteome</keyword>
<sequence length="335" mass="34865">MTRRLNGGDQDGQDHVKGQLKQLFDDDAFLTDLSRGVDPSEGSDALAGLLLDLTKEAQEPPAAMPDWSTLLPGVLDQDQDSPVESTSDTTVMQASSPATQEFAPVSISDTPDNATNEADSGTVVPLAARREKRAKRGTKSAHTLDSSTSQRRSHPFLHGLVGAAAATLVIAGGGAAVYNADESSPLYGMNQQFFGNQDSPSVVELASTLEEVDSRTASGDVEGARALLEQARAMLDSMDNRRAPAEEVPVTQPAPAPETLTATVTETASPEPPVTETQTVTSTQVQTVTTTAVAPPVWTPNPEPTATTTTPLPGDGQEGGNDGDSGLVPPQTPGN</sequence>
<dbReference type="RefSeq" id="WP_096454484.1">
    <property type="nucleotide sequence ID" value="NZ_AP017369.1"/>
</dbReference>
<evidence type="ECO:0008006" key="5">
    <source>
        <dbReference type="Google" id="ProtNLM"/>
    </source>
</evidence>
<feature type="compositionally biased region" description="Polar residues" evidence="1">
    <location>
        <begin position="107"/>
        <end position="119"/>
    </location>
</feature>
<feature type="region of interest" description="Disordered" evidence="1">
    <location>
        <begin position="264"/>
        <end position="335"/>
    </location>
</feature>
<gene>
    <name evidence="3" type="ORF">N24_0740</name>
</gene>
<keyword evidence="2" id="KW-0472">Membrane</keyword>
<dbReference type="KEGG" id="csur:N24_0740"/>
<reference evidence="3 4" key="1">
    <citation type="submission" date="2016-02" db="EMBL/GenBank/DDBJ databases">
        <title>Corynebacterium glutamicum N24 whole genome sequencing project.</title>
        <authorList>
            <person name="Matsutani M."/>
            <person name="Nangtapong N."/>
            <person name="Yakushi T."/>
            <person name="Matsushita K."/>
        </authorList>
    </citation>
    <scope>NUCLEOTIDE SEQUENCE [LARGE SCALE GENOMIC DNA]</scope>
    <source>
        <strain evidence="3 4">N24</strain>
    </source>
</reference>
<dbReference type="Proteomes" id="UP000218244">
    <property type="component" value="Chromosome"/>
</dbReference>
<dbReference type="EMBL" id="AP017369">
    <property type="protein sequence ID" value="BAU95002.1"/>
    <property type="molecule type" value="Genomic_DNA"/>
</dbReference>
<evidence type="ECO:0000256" key="1">
    <source>
        <dbReference type="SAM" id="MobiDB-lite"/>
    </source>
</evidence>
<feature type="transmembrane region" description="Helical" evidence="2">
    <location>
        <begin position="156"/>
        <end position="178"/>
    </location>
</feature>
<name>A0A169RR32_9CORY</name>
<evidence type="ECO:0000256" key="2">
    <source>
        <dbReference type="SAM" id="Phobius"/>
    </source>
</evidence>
<organism evidence="3 4">
    <name type="scientific">Corynebacterium suranareeae</name>
    <dbReference type="NCBI Taxonomy" id="2506452"/>
    <lineage>
        <taxon>Bacteria</taxon>
        <taxon>Bacillati</taxon>
        <taxon>Actinomycetota</taxon>
        <taxon>Actinomycetes</taxon>
        <taxon>Mycobacteriales</taxon>
        <taxon>Corynebacteriaceae</taxon>
        <taxon>Corynebacterium</taxon>
    </lineage>
</organism>
<keyword evidence="2" id="KW-1133">Transmembrane helix</keyword>
<proteinExistence type="predicted"/>
<feature type="compositionally biased region" description="Low complexity" evidence="1">
    <location>
        <begin position="274"/>
        <end position="296"/>
    </location>
</feature>